<keyword evidence="2 3" id="KW-0808">Transferase</keyword>
<evidence type="ECO:0000256" key="4">
    <source>
        <dbReference type="SAM" id="MobiDB-lite"/>
    </source>
</evidence>
<dbReference type="GO" id="GO:0051923">
    <property type="term" value="P:sulfation"/>
    <property type="evidence" value="ECO:0000318"/>
    <property type="project" value="GO_Central"/>
</dbReference>
<dbReference type="GO" id="GO:0008146">
    <property type="term" value="F:sulfotransferase activity"/>
    <property type="evidence" value="ECO:0000318"/>
    <property type="project" value="GO_Central"/>
</dbReference>
<dbReference type="EC" id="2.8.2.-" evidence="3"/>
<gene>
    <name evidence="7" type="primary">LOC101777917</name>
    <name evidence="6" type="ORF">SETIT_6G209300v2</name>
</gene>
<dbReference type="Gramene" id="KQL02477">
    <property type="protein sequence ID" value="KQL02477"/>
    <property type="gene ID" value="SETIT_015442mg"/>
</dbReference>
<dbReference type="eggNOG" id="KOG1584">
    <property type="taxonomic scope" value="Eukaryota"/>
</dbReference>
<dbReference type="RefSeq" id="XP_004974845.1">
    <property type="nucleotide sequence ID" value="XM_004974788.2"/>
</dbReference>
<accession>K3YMG3</accession>
<feature type="region of interest" description="Disordered" evidence="4">
    <location>
        <begin position="1"/>
        <end position="29"/>
    </location>
</feature>
<dbReference type="SUPFAM" id="SSF52540">
    <property type="entry name" value="P-loop containing nucleoside triphosphate hydrolases"/>
    <property type="match status" value="1"/>
</dbReference>
<reference evidence="6" key="2">
    <citation type="submission" date="2015-07" db="EMBL/GenBank/DDBJ databases">
        <authorList>
            <person name="Noorani M."/>
        </authorList>
    </citation>
    <scope>NUCLEOTIDE SEQUENCE</scope>
    <source>
        <strain evidence="6">Yugu1</strain>
    </source>
</reference>
<dbReference type="PANTHER" id="PTHR11783">
    <property type="entry name" value="SULFOTRANSFERASE SULT"/>
    <property type="match status" value="1"/>
</dbReference>
<dbReference type="GO" id="GO:0005737">
    <property type="term" value="C:cytoplasm"/>
    <property type="evidence" value="ECO:0000318"/>
    <property type="project" value="GO_Central"/>
</dbReference>
<dbReference type="KEGG" id="sita:101777917"/>
<dbReference type="GeneID" id="101777917"/>
<evidence type="ECO:0000256" key="2">
    <source>
        <dbReference type="ARBA" id="ARBA00022679"/>
    </source>
</evidence>
<dbReference type="HOGENOM" id="CLU_027239_0_1_1"/>
<evidence type="ECO:0000259" key="5">
    <source>
        <dbReference type="Pfam" id="PF00685"/>
    </source>
</evidence>
<dbReference type="Proteomes" id="UP000004995">
    <property type="component" value="Unassembled WGS sequence"/>
</dbReference>
<keyword evidence="8" id="KW-1185">Reference proteome</keyword>
<organism evidence="6">
    <name type="scientific">Setaria italica</name>
    <name type="common">Foxtail millet</name>
    <name type="synonym">Panicum italicum</name>
    <dbReference type="NCBI Taxonomy" id="4555"/>
    <lineage>
        <taxon>Eukaryota</taxon>
        <taxon>Viridiplantae</taxon>
        <taxon>Streptophyta</taxon>
        <taxon>Embryophyta</taxon>
        <taxon>Tracheophyta</taxon>
        <taxon>Spermatophyta</taxon>
        <taxon>Magnoliopsida</taxon>
        <taxon>Liliopsida</taxon>
        <taxon>Poales</taxon>
        <taxon>Poaceae</taxon>
        <taxon>PACMAD clade</taxon>
        <taxon>Panicoideae</taxon>
        <taxon>Panicodae</taxon>
        <taxon>Paniceae</taxon>
        <taxon>Cenchrinae</taxon>
        <taxon>Setaria</taxon>
    </lineage>
</organism>
<feature type="domain" description="Sulfotransferase" evidence="5">
    <location>
        <begin position="68"/>
        <end position="329"/>
    </location>
</feature>
<dbReference type="InterPro" id="IPR000863">
    <property type="entry name" value="Sulfotransferase_dom"/>
</dbReference>
<feature type="compositionally biased region" description="Basic and acidic residues" evidence="4">
    <location>
        <begin position="1"/>
        <end position="22"/>
    </location>
</feature>
<dbReference type="Pfam" id="PF00685">
    <property type="entry name" value="Sulfotransfer_1"/>
    <property type="match status" value="1"/>
</dbReference>
<reference evidence="7" key="3">
    <citation type="submission" date="2018-08" db="UniProtKB">
        <authorList>
            <consortium name="EnsemblPlants"/>
        </authorList>
    </citation>
    <scope>IDENTIFICATION</scope>
    <source>
        <strain evidence="7">Yugu1</strain>
    </source>
</reference>
<name>K3YMG3_SETIT</name>
<proteinExistence type="inferred from homology"/>
<evidence type="ECO:0000256" key="3">
    <source>
        <dbReference type="RuleBase" id="RU361155"/>
    </source>
</evidence>
<dbReference type="EnsemblPlants" id="KQL02477">
    <property type="protein sequence ID" value="KQL02477"/>
    <property type="gene ID" value="SETIT_015442mg"/>
</dbReference>
<evidence type="ECO:0000313" key="8">
    <source>
        <dbReference type="Proteomes" id="UP000004995"/>
    </source>
</evidence>
<reference evidence="6 8" key="1">
    <citation type="journal article" date="2012" name="Nat. Biotechnol.">
        <title>Reference genome sequence of the model plant Setaria.</title>
        <authorList>
            <person name="Bennetzen J.L."/>
            <person name="Schmutz J."/>
            <person name="Wang H."/>
            <person name="Percifield R."/>
            <person name="Hawkins J."/>
            <person name="Pontaroli A.C."/>
            <person name="Estep M."/>
            <person name="Feng L."/>
            <person name="Vaughn J.N."/>
            <person name="Grimwood J."/>
            <person name="Jenkins J."/>
            <person name="Barry K."/>
            <person name="Lindquist E."/>
            <person name="Hellsten U."/>
            <person name="Deshpande S."/>
            <person name="Wang X."/>
            <person name="Wu X."/>
            <person name="Mitros T."/>
            <person name="Triplett J."/>
            <person name="Yang X."/>
            <person name="Ye C.Y."/>
            <person name="Mauro-Herrera M."/>
            <person name="Wang L."/>
            <person name="Li P."/>
            <person name="Sharma M."/>
            <person name="Sharma R."/>
            <person name="Ronald P.C."/>
            <person name="Panaud O."/>
            <person name="Kellogg E.A."/>
            <person name="Brutnell T.P."/>
            <person name="Doust A.N."/>
            <person name="Tuskan G.A."/>
            <person name="Rokhsar D."/>
            <person name="Devos K.M."/>
        </authorList>
    </citation>
    <scope>NUCLEOTIDE SEQUENCE [LARGE SCALE GENOMIC DNA]</scope>
    <source>
        <strain evidence="8">cv. Yugu1</strain>
        <strain evidence="6">Yugu1</strain>
    </source>
</reference>
<evidence type="ECO:0000313" key="6">
    <source>
        <dbReference type="EMBL" id="RCV31829.1"/>
    </source>
</evidence>
<evidence type="ECO:0000313" key="7">
    <source>
        <dbReference type="EnsemblPlants" id="KQL02477"/>
    </source>
</evidence>
<dbReference type="InterPro" id="IPR027417">
    <property type="entry name" value="P-loop_NTPase"/>
</dbReference>
<dbReference type="AlphaFoldDB" id="K3YMG3"/>
<protein>
    <recommendedName>
        <fullName evidence="3">Sulfotransferase</fullName>
        <ecNumber evidence="3">2.8.2.-</ecNumber>
    </recommendedName>
</protein>
<comment type="similarity">
    <text evidence="1 3">Belongs to the sulfotransferase 1 family.</text>
</comment>
<dbReference type="SMR" id="K3YMG3"/>
<dbReference type="EMBL" id="CM003533">
    <property type="protein sequence ID" value="RCV31829.1"/>
    <property type="molecule type" value="Genomic_DNA"/>
</dbReference>
<dbReference type="Gene3D" id="3.40.50.300">
    <property type="entry name" value="P-loop containing nucleotide triphosphate hydrolases"/>
    <property type="match status" value="1"/>
</dbReference>
<dbReference type="OMA" id="RDFKLNM"/>
<sequence>MADAPQFEKKEHSGGSEGEARDGLTQTPTTLPMREGWFLPLFRLQGCWLTPQRVESVKLVQAQFNPRPDDVLLVTYPKCGTTWLKALAFTVANRSRHPVAGGHHPLLSHNPHDLVPFLELPDRTLYLVAELEALPSPRLLCTHVPRALLPPGTLPLGCRRLVYLCRDPKDVLVSTWHHAQNARLIEFDKAFELFCEGVSVFGPIWEHCLGYWDLSVREPNNVLFLKYDEMMAQPAKHVRMLAEFLGVPFTVEEESGGVVEEVVRLCSFQNLRDLPVNSDGVVAGRIGAMPTKNSMFFRKGKVGDWENYLTEEMARKLDCIIEEKLRGSGLTFSQSVCHST</sequence>
<dbReference type="EMBL" id="AGNK02003980">
    <property type="status" value="NOT_ANNOTATED_CDS"/>
    <property type="molecule type" value="Genomic_DNA"/>
</dbReference>
<evidence type="ECO:0000256" key="1">
    <source>
        <dbReference type="ARBA" id="ARBA00005771"/>
    </source>
</evidence>
<dbReference type="OrthoDB" id="205623at2759"/>